<reference evidence="1 2" key="1">
    <citation type="journal article" date="2021" name="Nat. Commun.">
        <title>Genetic determinants of endophytism in the Arabidopsis root mycobiome.</title>
        <authorList>
            <person name="Mesny F."/>
            <person name="Miyauchi S."/>
            <person name="Thiergart T."/>
            <person name="Pickel B."/>
            <person name="Atanasova L."/>
            <person name="Karlsson M."/>
            <person name="Huettel B."/>
            <person name="Barry K.W."/>
            <person name="Haridas S."/>
            <person name="Chen C."/>
            <person name="Bauer D."/>
            <person name="Andreopoulos W."/>
            <person name="Pangilinan J."/>
            <person name="LaButti K."/>
            <person name="Riley R."/>
            <person name="Lipzen A."/>
            <person name="Clum A."/>
            <person name="Drula E."/>
            <person name="Henrissat B."/>
            <person name="Kohler A."/>
            <person name="Grigoriev I.V."/>
            <person name="Martin F.M."/>
            <person name="Hacquard S."/>
        </authorList>
    </citation>
    <scope>NUCLEOTIDE SEQUENCE [LARGE SCALE GENOMIC DNA]</scope>
    <source>
        <strain evidence="1 2">MPI-SDFR-AT-0079</strain>
    </source>
</reference>
<evidence type="ECO:0000313" key="1">
    <source>
        <dbReference type="EMBL" id="KAH6631520.1"/>
    </source>
</evidence>
<accession>A0ACB7P5F0</accession>
<comment type="caution">
    <text evidence="1">The sequence shown here is derived from an EMBL/GenBank/DDBJ whole genome shotgun (WGS) entry which is preliminary data.</text>
</comment>
<name>A0ACB7P5F0_9PEZI</name>
<dbReference type="EMBL" id="JAGIZQ010000004">
    <property type="protein sequence ID" value="KAH6631520.1"/>
    <property type="molecule type" value="Genomic_DNA"/>
</dbReference>
<organism evidence="1 2">
    <name type="scientific">Chaetomium tenue</name>
    <dbReference type="NCBI Taxonomy" id="1854479"/>
    <lineage>
        <taxon>Eukaryota</taxon>
        <taxon>Fungi</taxon>
        <taxon>Dikarya</taxon>
        <taxon>Ascomycota</taxon>
        <taxon>Pezizomycotina</taxon>
        <taxon>Sordariomycetes</taxon>
        <taxon>Sordariomycetidae</taxon>
        <taxon>Sordariales</taxon>
        <taxon>Chaetomiaceae</taxon>
        <taxon>Chaetomium</taxon>
    </lineage>
</organism>
<protein>
    <submittedName>
        <fullName evidence="1">Aspartic peptidase domain-containing protein</fullName>
    </submittedName>
</protein>
<gene>
    <name evidence="1" type="ORF">F5144DRAFT_532296</name>
</gene>
<sequence length="524" mass="56492">MNSVKGTLQVSWEGEYGPDGPWHAVTMDAGVSRNSTLAAAWPDWRYRSKVLSPALGGNYTVTDSASVFILGQDEGGCGARETKSQIHGCWRGKIVVDYLKLERGDRILSFLTGGTGFNATLDAVEEWVYELPDGSNYSVRVGTLGLGVSTGELPGILQSWNSSGVIASTSFGLHMGSAALGQPASLVFGGYEKNRALGSVGVFPLDRFRSGSSILFLVDVLLGTQVGGSPFAGGEGSVWQGTKDTEGDSAEKTAQAEGAKSGTALVVLDPTVPYIYLPPGTCEAAARRLPVRWNDRLGLYLWDTGDPTYQRIVRSPAYLSFVFSDPSATNITIKVPFRLLNLMLEPPLMPTPTPYFPCKPWNTEDGIWALGRAFLQAAFVGANFEQDITFLAQAPGPEPVQRVVQILRPGDTTLQTSPIEEFERSWLPSWTVLEEDGNRGLSTGSVVGIVLGVVAALTAAAVAVWFFWRRKVKQPEALRSEVAPKEQPEMDGQGRAVELGKPIPHELQSPAAVYELPISNVPER</sequence>
<dbReference type="Proteomes" id="UP000724584">
    <property type="component" value="Unassembled WGS sequence"/>
</dbReference>
<evidence type="ECO:0000313" key="2">
    <source>
        <dbReference type="Proteomes" id="UP000724584"/>
    </source>
</evidence>
<keyword evidence="2" id="KW-1185">Reference proteome</keyword>
<proteinExistence type="predicted"/>